<reference evidence="1" key="1">
    <citation type="submission" date="2021-01" db="EMBL/GenBank/DDBJ databases">
        <authorList>
            <person name="Corre E."/>
            <person name="Pelletier E."/>
            <person name="Niang G."/>
            <person name="Scheremetjew M."/>
            <person name="Finn R."/>
            <person name="Kale V."/>
            <person name="Holt S."/>
            <person name="Cochrane G."/>
            <person name="Meng A."/>
            <person name="Brown T."/>
            <person name="Cohen L."/>
        </authorList>
    </citation>
    <scope>NUCLEOTIDE SEQUENCE</scope>
    <source>
        <strain evidence="1">CCMP281</strain>
    </source>
</reference>
<dbReference type="GO" id="GO:0007034">
    <property type="term" value="P:vacuolar transport"/>
    <property type="evidence" value="ECO:0007669"/>
    <property type="project" value="InterPro"/>
</dbReference>
<accession>A0A7S3F1Y3</accession>
<sequence>MENQLFQMKFTSKQLSRMQTKCEKQERDEKLKVKKAIEKGDAETARIYAQNAIRIKNNGNNYLRLASRLDAVASRVESAIKMKAVTKQMGGVVKGMDKVLASMDVNKISSVMDKFEASFDELDTRSQYIEGAMNSSTASTMPEDAVDKLLSQVSDEHGLQFKASAADASTTPVQMALPTAALEESQEDALEKRLQALRQ</sequence>
<evidence type="ECO:0000313" key="1">
    <source>
        <dbReference type="EMBL" id="CAE0118230.1"/>
    </source>
</evidence>
<proteinExistence type="predicted"/>
<dbReference type="InterPro" id="IPR005024">
    <property type="entry name" value="Snf7_fam"/>
</dbReference>
<dbReference type="PANTHER" id="PTHR10476">
    <property type="entry name" value="CHARGED MULTIVESICULAR BODY PROTEIN"/>
    <property type="match status" value="1"/>
</dbReference>
<evidence type="ECO:0008006" key="2">
    <source>
        <dbReference type="Google" id="ProtNLM"/>
    </source>
</evidence>
<dbReference type="EMBL" id="HBHX01034022">
    <property type="protein sequence ID" value="CAE0118230.1"/>
    <property type="molecule type" value="Transcribed_RNA"/>
</dbReference>
<dbReference type="Gene3D" id="6.10.140.1230">
    <property type="match status" value="1"/>
</dbReference>
<protein>
    <recommendedName>
        <fullName evidence="2">Chromatin-modifying protein 1a</fullName>
    </recommendedName>
</protein>
<organism evidence="1">
    <name type="scientific">Haptolina ericina</name>
    <dbReference type="NCBI Taxonomy" id="156174"/>
    <lineage>
        <taxon>Eukaryota</taxon>
        <taxon>Haptista</taxon>
        <taxon>Haptophyta</taxon>
        <taxon>Prymnesiophyceae</taxon>
        <taxon>Prymnesiales</taxon>
        <taxon>Prymnesiaceae</taxon>
        <taxon>Haptolina</taxon>
    </lineage>
</organism>
<gene>
    <name evidence="1" type="ORF">HERI1096_LOCUS18929</name>
</gene>
<dbReference type="AlphaFoldDB" id="A0A7S3F1Y3"/>
<name>A0A7S3F1Y3_9EUKA</name>
<dbReference type="Pfam" id="PF03357">
    <property type="entry name" value="Snf7"/>
    <property type="match status" value="1"/>
</dbReference>